<feature type="non-terminal residue" evidence="7">
    <location>
        <position position="450"/>
    </location>
</feature>
<dbReference type="InterPro" id="IPR014031">
    <property type="entry name" value="Ketoacyl_synth_C"/>
</dbReference>
<proteinExistence type="predicted"/>
<sequence length="450" mass="46515">MSESENGVRPQEPAAPEQFVTALAALPPADARDRLRLLVRGHLEAVLGQAHPHGVPAAGSKLATDRSFRDLGLDSLAMVGLVKALSEATGARLPASVLFDHPTPEALTGHLAEVLLGLGGPADEAPHVVAHDGDPIVLVGMGCRFPGDVSSPEELWRLVRDEVHTQSPFPTDRGWDLAGLFDPDPGKAGTTYAREAGFLGGAMDFDADFFGISPREALAMDPQQRLLLEVAWEALERSGIDPSSLRSSATGVFVGSEQQEYGPRLHEAPDGIDGYLVTGNALSVMAGRISYTLGLNGPALSVDTACSGSLVALHLAMRSLRAGECSLALAGGAAVLSTPGVHTAYSRQRALAPDGRCKAFADGADGTGFAEGVGLVVLERLSDARRNGHRVLAVLRGSAVNQDGASNGLTAPSGVAQQRVIRAALADAGLSAADVDVVEAHGTGTKLGDP</sequence>
<name>A0ABU3B198_9ACTN</name>
<dbReference type="InterPro" id="IPR050091">
    <property type="entry name" value="PKS_NRPS_Biosynth_Enz"/>
</dbReference>
<dbReference type="SUPFAM" id="SSF53901">
    <property type="entry name" value="Thiolase-like"/>
    <property type="match status" value="1"/>
</dbReference>
<dbReference type="PROSITE" id="PS52004">
    <property type="entry name" value="KS3_2"/>
    <property type="match status" value="1"/>
</dbReference>
<evidence type="ECO:0000256" key="1">
    <source>
        <dbReference type="ARBA" id="ARBA00022450"/>
    </source>
</evidence>
<organism evidence="7 8">
    <name type="scientific">Streptomyces lancefieldiae</name>
    <dbReference type="NCBI Taxonomy" id="3075520"/>
    <lineage>
        <taxon>Bacteria</taxon>
        <taxon>Bacillati</taxon>
        <taxon>Actinomycetota</taxon>
        <taxon>Actinomycetes</taxon>
        <taxon>Kitasatosporales</taxon>
        <taxon>Streptomycetaceae</taxon>
        <taxon>Streptomyces</taxon>
    </lineage>
</organism>
<protein>
    <submittedName>
        <fullName evidence="7">Type I polyketide synthase</fullName>
    </submittedName>
</protein>
<dbReference type="SMART" id="SM00825">
    <property type="entry name" value="PKS_KS"/>
    <property type="match status" value="1"/>
</dbReference>
<feature type="domain" description="Ketosynthase family 3 (KS3)" evidence="6">
    <location>
        <begin position="133"/>
        <end position="450"/>
    </location>
</feature>
<dbReference type="InterPro" id="IPR009081">
    <property type="entry name" value="PP-bd_ACP"/>
</dbReference>
<dbReference type="SUPFAM" id="SSF47336">
    <property type="entry name" value="ACP-like"/>
    <property type="match status" value="1"/>
</dbReference>
<evidence type="ECO:0000256" key="2">
    <source>
        <dbReference type="ARBA" id="ARBA00022553"/>
    </source>
</evidence>
<dbReference type="CDD" id="cd00833">
    <property type="entry name" value="PKS"/>
    <property type="match status" value="1"/>
</dbReference>
<evidence type="ECO:0000313" key="8">
    <source>
        <dbReference type="Proteomes" id="UP001180724"/>
    </source>
</evidence>
<dbReference type="PANTHER" id="PTHR43775:SF51">
    <property type="entry name" value="INACTIVE PHENOLPHTHIOCEROL SYNTHESIS POLYKETIDE SYNTHASE TYPE I PKS1-RELATED"/>
    <property type="match status" value="1"/>
</dbReference>
<dbReference type="Pfam" id="PF00109">
    <property type="entry name" value="ketoacyl-synt"/>
    <property type="match status" value="1"/>
</dbReference>
<dbReference type="InterPro" id="IPR014030">
    <property type="entry name" value="Ketoacyl_synth_N"/>
</dbReference>
<evidence type="ECO:0000256" key="3">
    <source>
        <dbReference type="ARBA" id="ARBA00022679"/>
    </source>
</evidence>
<reference evidence="7" key="1">
    <citation type="submission" date="2024-05" db="EMBL/GenBank/DDBJ databases">
        <title>30 novel species of actinomycetes from the DSMZ collection.</title>
        <authorList>
            <person name="Nouioui I."/>
        </authorList>
    </citation>
    <scope>NUCLEOTIDE SEQUENCE</scope>
    <source>
        <strain evidence="7">DSM 40712</strain>
    </source>
</reference>
<evidence type="ECO:0000259" key="5">
    <source>
        <dbReference type="PROSITE" id="PS50075"/>
    </source>
</evidence>
<dbReference type="PROSITE" id="PS00012">
    <property type="entry name" value="PHOSPHOPANTETHEINE"/>
    <property type="match status" value="1"/>
</dbReference>
<dbReference type="InterPro" id="IPR016039">
    <property type="entry name" value="Thiolase-like"/>
</dbReference>
<dbReference type="PROSITE" id="PS50075">
    <property type="entry name" value="CARRIER"/>
    <property type="match status" value="1"/>
</dbReference>
<evidence type="ECO:0000259" key="6">
    <source>
        <dbReference type="PROSITE" id="PS52004"/>
    </source>
</evidence>
<dbReference type="Pfam" id="PF00550">
    <property type="entry name" value="PP-binding"/>
    <property type="match status" value="1"/>
</dbReference>
<dbReference type="InterPro" id="IPR020841">
    <property type="entry name" value="PKS_Beta-ketoAc_synthase_dom"/>
</dbReference>
<evidence type="ECO:0000256" key="4">
    <source>
        <dbReference type="ARBA" id="ARBA00023268"/>
    </source>
</evidence>
<dbReference type="Gene3D" id="3.40.47.10">
    <property type="match status" value="1"/>
</dbReference>
<dbReference type="SMART" id="SM01294">
    <property type="entry name" value="PKS_PP_betabranch"/>
    <property type="match status" value="1"/>
</dbReference>
<dbReference type="Pfam" id="PF02801">
    <property type="entry name" value="Ketoacyl-synt_C"/>
    <property type="match status" value="1"/>
</dbReference>
<keyword evidence="1" id="KW-0596">Phosphopantetheine</keyword>
<feature type="domain" description="Carrier" evidence="5">
    <location>
        <begin position="29"/>
        <end position="115"/>
    </location>
</feature>
<dbReference type="InterPro" id="IPR020806">
    <property type="entry name" value="PKS_PP-bd"/>
</dbReference>
<evidence type="ECO:0000313" key="7">
    <source>
        <dbReference type="EMBL" id="MDT0616237.1"/>
    </source>
</evidence>
<dbReference type="Gene3D" id="1.10.1200.10">
    <property type="entry name" value="ACP-like"/>
    <property type="match status" value="1"/>
</dbReference>
<comment type="caution">
    <text evidence="7">The sequence shown here is derived from an EMBL/GenBank/DDBJ whole genome shotgun (WGS) entry which is preliminary data.</text>
</comment>
<dbReference type="SMART" id="SM00823">
    <property type="entry name" value="PKS_PP"/>
    <property type="match status" value="1"/>
</dbReference>
<dbReference type="InterPro" id="IPR036736">
    <property type="entry name" value="ACP-like_sf"/>
</dbReference>
<accession>A0ABU3B198</accession>
<keyword evidence="2" id="KW-0597">Phosphoprotein</keyword>
<keyword evidence="4" id="KW-0511">Multifunctional enzyme</keyword>
<dbReference type="EMBL" id="JAVRFH010000109">
    <property type="protein sequence ID" value="MDT0616237.1"/>
    <property type="molecule type" value="Genomic_DNA"/>
</dbReference>
<dbReference type="InterPro" id="IPR006162">
    <property type="entry name" value="Ppantetheine_attach_site"/>
</dbReference>
<dbReference type="Proteomes" id="UP001180724">
    <property type="component" value="Unassembled WGS sequence"/>
</dbReference>
<keyword evidence="3" id="KW-0808">Transferase</keyword>
<keyword evidence="8" id="KW-1185">Reference proteome</keyword>
<dbReference type="PANTHER" id="PTHR43775">
    <property type="entry name" value="FATTY ACID SYNTHASE"/>
    <property type="match status" value="1"/>
</dbReference>
<gene>
    <name evidence="7" type="ORF">RM812_39765</name>
</gene>